<dbReference type="GO" id="GO:0032259">
    <property type="term" value="P:methylation"/>
    <property type="evidence" value="ECO:0007669"/>
    <property type="project" value="UniProtKB-KW"/>
</dbReference>
<accession>A0A392R370</accession>
<dbReference type="Proteomes" id="UP000265520">
    <property type="component" value="Unassembled WGS sequence"/>
</dbReference>
<evidence type="ECO:0000313" key="2">
    <source>
        <dbReference type="Proteomes" id="UP000265520"/>
    </source>
</evidence>
<reference evidence="1 2" key="1">
    <citation type="journal article" date="2018" name="Front. Plant Sci.">
        <title>Red Clover (Trifolium pratense) and Zigzag Clover (T. medium) - A Picture of Genomic Similarities and Differences.</title>
        <authorList>
            <person name="Dluhosova J."/>
            <person name="Istvanek J."/>
            <person name="Nedelnik J."/>
            <person name="Repkova J."/>
        </authorList>
    </citation>
    <scope>NUCLEOTIDE SEQUENCE [LARGE SCALE GENOMIC DNA]</scope>
    <source>
        <strain evidence="2">cv. 10/8</strain>
        <tissue evidence="1">Leaf</tissue>
    </source>
</reference>
<keyword evidence="1" id="KW-0808">Transferase</keyword>
<evidence type="ECO:0000313" key="1">
    <source>
        <dbReference type="EMBL" id="MCI30532.1"/>
    </source>
</evidence>
<sequence length="38" mass="3875">TPAQVPDWNQVFADPALPLMVDIGCGVLSNSIHGGAIA</sequence>
<dbReference type="AlphaFoldDB" id="A0A392R370"/>
<comment type="caution">
    <text evidence="1">The sequence shown here is derived from an EMBL/GenBank/DDBJ whole genome shotgun (WGS) entry which is preliminary data.</text>
</comment>
<dbReference type="GO" id="GO:0008168">
    <property type="term" value="F:methyltransferase activity"/>
    <property type="evidence" value="ECO:0007669"/>
    <property type="project" value="UniProtKB-KW"/>
</dbReference>
<feature type="non-terminal residue" evidence="1">
    <location>
        <position position="1"/>
    </location>
</feature>
<protein>
    <submittedName>
        <fullName evidence="1">tRNA (Guanine-N(7))-methyltransferase</fullName>
    </submittedName>
</protein>
<keyword evidence="1" id="KW-0489">Methyltransferase</keyword>
<proteinExistence type="predicted"/>
<organism evidence="1 2">
    <name type="scientific">Trifolium medium</name>
    <dbReference type="NCBI Taxonomy" id="97028"/>
    <lineage>
        <taxon>Eukaryota</taxon>
        <taxon>Viridiplantae</taxon>
        <taxon>Streptophyta</taxon>
        <taxon>Embryophyta</taxon>
        <taxon>Tracheophyta</taxon>
        <taxon>Spermatophyta</taxon>
        <taxon>Magnoliopsida</taxon>
        <taxon>eudicotyledons</taxon>
        <taxon>Gunneridae</taxon>
        <taxon>Pentapetalae</taxon>
        <taxon>rosids</taxon>
        <taxon>fabids</taxon>
        <taxon>Fabales</taxon>
        <taxon>Fabaceae</taxon>
        <taxon>Papilionoideae</taxon>
        <taxon>50 kb inversion clade</taxon>
        <taxon>NPAAA clade</taxon>
        <taxon>Hologalegina</taxon>
        <taxon>IRL clade</taxon>
        <taxon>Trifolieae</taxon>
        <taxon>Trifolium</taxon>
    </lineage>
</organism>
<keyword evidence="2" id="KW-1185">Reference proteome</keyword>
<dbReference type="EMBL" id="LXQA010180325">
    <property type="protein sequence ID" value="MCI30532.1"/>
    <property type="molecule type" value="Genomic_DNA"/>
</dbReference>
<name>A0A392R370_9FABA</name>